<dbReference type="SUPFAM" id="SSF57884">
    <property type="entry name" value="Ada DNA repair protein, N-terminal domain (N-Ada 10)"/>
    <property type="match status" value="1"/>
</dbReference>
<dbReference type="AlphaFoldDB" id="A0A1D7V105"/>
<dbReference type="Gene3D" id="3.40.10.10">
    <property type="entry name" value="DNA Methylphosphotriester Repair Domain"/>
    <property type="match status" value="1"/>
</dbReference>
<reference evidence="3 4" key="1">
    <citation type="submission" date="2016-04" db="EMBL/GenBank/DDBJ databases">
        <title>Complete genome seqeunce of Leptospira alstonii serovar Room22.</title>
        <authorList>
            <person name="Nally J.E."/>
            <person name="Bayles D.O."/>
            <person name="Hurley D."/>
            <person name="Fanning S."/>
            <person name="McMahon B.J."/>
            <person name="Arent Z."/>
        </authorList>
    </citation>
    <scope>NUCLEOTIDE SEQUENCE [LARGE SCALE GENOMIC DNA]</scope>
    <source>
        <strain evidence="3 4">GWTS #1</strain>
    </source>
</reference>
<dbReference type="GO" id="GO:0003677">
    <property type="term" value="F:DNA binding"/>
    <property type="evidence" value="ECO:0007669"/>
    <property type="project" value="InterPro"/>
</dbReference>
<organism evidence="3 4">
    <name type="scientific">Leptospira tipperaryensis</name>
    <dbReference type="NCBI Taxonomy" id="2564040"/>
    <lineage>
        <taxon>Bacteria</taxon>
        <taxon>Pseudomonadati</taxon>
        <taxon>Spirochaetota</taxon>
        <taxon>Spirochaetia</taxon>
        <taxon>Leptospirales</taxon>
        <taxon>Leptospiraceae</taxon>
        <taxon>Leptospira</taxon>
    </lineage>
</organism>
<accession>A0A1D7V105</accession>
<protein>
    <submittedName>
        <fullName evidence="3">Metal-binding protein</fullName>
    </submittedName>
</protein>
<dbReference type="GO" id="GO:0006355">
    <property type="term" value="P:regulation of DNA-templated transcription"/>
    <property type="evidence" value="ECO:0007669"/>
    <property type="project" value="InterPro"/>
</dbReference>
<dbReference type="Proteomes" id="UP000094197">
    <property type="component" value="Chromosome 1"/>
</dbReference>
<dbReference type="RefSeq" id="WP_069608709.1">
    <property type="nucleotide sequence ID" value="NZ_CP015217.1"/>
</dbReference>
<proteinExistence type="predicted"/>
<dbReference type="GO" id="GO:0008168">
    <property type="term" value="F:methyltransferase activity"/>
    <property type="evidence" value="ECO:0007669"/>
    <property type="project" value="InterPro"/>
</dbReference>
<evidence type="ECO:0000313" key="4">
    <source>
        <dbReference type="Proteomes" id="UP000094197"/>
    </source>
</evidence>
<dbReference type="KEGG" id="laj:A0128_17670"/>
<dbReference type="InterPro" id="IPR004026">
    <property type="entry name" value="Ada_DNA_repair_Zn-bd"/>
</dbReference>
<dbReference type="GO" id="GO:0008270">
    <property type="term" value="F:zinc ion binding"/>
    <property type="evidence" value="ECO:0007669"/>
    <property type="project" value="InterPro"/>
</dbReference>
<name>A0A1D7V105_9LEPT</name>
<keyword evidence="1" id="KW-0010">Activator</keyword>
<feature type="domain" description="Ada DNA repair metal-binding" evidence="2">
    <location>
        <begin position="21"/>
        <end position="69"/>
    </location>
</feature>
<sequence>MILHIEIDEKNLIKEIRNRNILFGGNLRLRIYGKLHCSSGKRMKKENRVFFNSKQEAEKNRFRPCGHCMKEEYRIWKKQFL</sequence>
<dbReference type="GO" id="GO:0006281">
    <property type="term" value="P:DNA repair"/>
    <property type="evidence" value="ECO:0007669"/>
    <property type="project" value="InterPro"/>
</dbReference>
<keyword evidence="4" id="KW-1185">Reference proteome</keyword>
<gene>
    <name evidence="3" type="ORF">A0128_17670</name>
</gene>
<evidence type="ECO:0000259" key="2">
    <source>
        <dbReference type="Pfam" id="PF02805"/>
    </source>
</evidence>
<evidence type="ECO:0000313" key="3">
    <source>
        <dbReference type="EMBL" id="AOP35506.1"/>
    </source>
</evidence>
<dbReference type="EMBL" id="CP015217">
    <property type="protein sequence ID" value="AOP35506.1"/>
    <property type="molecule type" value="Genomic_DNA"/>
</dbReference>
<dbReference type="InterPro" id="IPR035451">
    <property type="entry name" value="Ada-like_dom_sf"/>
</dbReference>
<evidence type="ECO:0000256" key="1">
    <source>
        <dbReference type="ARBA" id="ARBA00023159"/>
    </source>
</evidence>
<dbReference type="Pfam" id="PF02805">
    <property type="entry name" value="Ada_Zn_binding"/>
    <property type="match status" value="1"/>
</dbReference>
<dbReference type="OrthoDB" id="9783680at2"/>